<feature type="compositionally biased region" description="Polar residues" evidence="1">
    <location>
        <begin position="56"/>
        <end position="69"/>
    </location>
</feature>
<feature type="domain" description="DUF4283" evidence="2">
    <location>
        <begin position="112"/>
        <end position="162"/>
    </location>
</feature>
<feature type="region of interest" description="Disordered" evidence="1">
    <location>
        <begin position="1"/>
        <end position="72"/>
    </location>
</feature>
<dbReference type="Pfam" id="PF14111">
    <property type="entry name" value="DUF4283"/>
    <property type="match status" value="1"/>
</dbReference>
<organism evidence="3 4">
    <name type="scientific">Nyssa sinensis</name>
    <dbReference type="NCBI Taxonomy" id="561372"/>
    <lineage>
        <taxon>Eukaryota</taxon>
        <taxon>Viridiplantae</taxon>
        <taxon>Streptophyta</taxon>
        <taxon>Embryophyta</taxon>
        <taxon>Tracheophyta</taxon>
        <taxon>Spermatophyta</taxon>
        <taxon>Magnoliopsida</taxon>
        <taxon>eudicotyledons</taxon>
        <taxon>Gunneridae</taxon>
        <taxon>Pentapetalae</taxon>
        <taxon>asterids</taxon>
        <taxon>Cornales</taxon>
        <taxon>Nyssaceae</taxon>
        <taxon>Nyssa</taxon>
    </lineage>
</organism>
<dbReference type="PANTHER" id="PTHR31286">
    <property type="entry name" value="GLYCINE-RICH CELL WALL STRUCTURAL PROTEIN 1.8-LIKE"/>
    <property type="match status" value="1"/>
</dbReference>
<evidence type="ECO:0000313" key="4">
    <source>
        <dbReference type="Proteomes" id="UP000325577"/>
    </source>
</evidence>
<protein>
    <recommendedName>
        <fullName evidence="2">DUF4283 domain-containing protein</fullName>
    </recommendedName>
</protein>
<dbReference type="InterPro" id="IPR025558">
    <property type="entry name" value="DUF4283"/>
</dbReference>
<evidence type="ECO:0000259" key="2">
    <source>
        <dbReference type="Pfam" id="PF14111"/>
    </source>
</evidence>
<dbReference type="AlphaFoldDB" id="A0A5J5A4L2"/>
<feature type="compositionally biased region" description="Basic and acidic residues" evidence="1">
    <location>
        <begin position="24"/>
        <end position="35"/>
    </location>
</feature>
<feature type="compositionally biased region" description="Polar residues" evidence="1">
    <location>
        <begin position="1"/>
        <end position="23"/>
    </location>
</feature>
<evidence type="ECO:0000313" key="3">
    <source>
        <dbReference type="EMBL" id="KAA8525309.1"/>
    </source>
</evidence>
<gene>
    <name evidence="3" type="ORF">F0562_007164</name>
</gene>
<name>A0A5J5A4L2_9ASTE</name>
<dbReference type="EMBL" id="CM018046">
    <property type="protein sequence ID" value="KAA8525309.1"/>
    <property type="molecule type" value="Genomic_DNA"/>
</dbReference>
<dbReference type="OrthoDB" id="1429668at2759"/>
<keyword evidence="4" id="KW-1185">Reference proteome</keyword>
<reference evidence="3 4" key="1">
    <citation type="submission" date="2019-09" db="EMBL/GenBank/DDBJ databases">
        <title>A chromosome-level genome assembly of the Chinese tupelo Nyssa sinensis.</title>
        <authorList>
            <person name="Yang X."/>
            <person name="Kang M."/>
            <person name="Yang Y."/>
            <person name="Xiong H."/>
            <person name="Wang M."/>
            <person name="Zhang Z."/>
            <person name="Wang Z."/>
            <person name="Wu H."/>
            <person name="Ma T."/>
            <person name="Liu J."/>
            <person name="Xi Z."/>
        </authorList>
    </citation>
    <scope>NUCLEOTIDE SEQUENCE [LARGE SCALE GENOMIC DNA]</scope>
    <source>
        <strain evidence="3">J267</strain>
        <tissue evidence="3">Leaf</tissue>
    </source>
</reference>
<sequence length="182" mass="20958">MNSPDCNNPTTLTNDSTTGVQAKSSEEVDHLEQSTKKIKNSDTSMGEMDVDHETVQHQSNTNHNSNKGYTTVKPKSFKEAPIEKNKEWGFYNPNLDEELFEDDGEDIEDLEEGDFEVIDLRSVYFLFKFDMFKDCVHVFSGGSWIILDHYLTVQRWKPDFRPLSGTVSKTTVWVRLLELPIE</sequence>
<proteinExistence type="predicted"/>
<accession>A0A5J5A4L2</accession>
<dbReference type="Proteomes" id="UP000325577">
    <property type="component" value="Linkage Group LG3"/>
</dbReference>
<dbReference type="PANTHER" id="PTHR31286:SF99">
    <property type="entry name" value="DUF4283 DOMAIN-CONTAINING PROTEIN"/>
    <property type="match status" value="1"/>
</dbReference>
<dbReference type="InterPro" id="IPR040256">
    <property type="entry name" value="At4g02000-like"/>
</dbReference>
<evidence type="ECO:0000256" key="1">
    <source>
        <dbReference type="SAM" id="MobiDB-lite"/>
    </source>
</evidence>